<dbReference type="Gene3D" id="2.170.230.10">
    <property type="match status" value="1"/>
</dbReference>
<gene>
    <name evidence="16" type="ORF">D9V65_01055</name>
</gene>
<dbReference type="InterPro" id="IPR019757">
    <property type="entry name" value="Pept_S26A_signal_pept_1_Lys-AS"/>
</dbReference>
<protein>
    <recommendedName>
        <fullName evidence="5 13">Signal peptidase I</fullName>
        <ecNumber evidence="4 13">3.4.21.89</ecNumber>
    </recommendedName>
</protein>
<keyword evidence="7 13" id="KW-0645">Protease</keyword>
<dbReference type="SUPFAM" id="SSF51306">
    <property type="entry name" value="LexA/Signal peptidase"/>
    <property type="match status" value="1"/>
</dbReference>
<feature type="domain" description="Peptidase S26" evidence="15">
    <location>
        <begin position="50"/>
        <end position="286"/>
    </location>
</feature>
<dbReference type="EMBL" id="CP033012">
    <property type="protein sequence ID" value="QCI19333.1"/>
    <property type="molecule type" value="Genomic_DNA"/>
</dbReference>
<dbReference type="EC" id="3.4.21.89" evidence="4 13"/>
<comment type="subcellular location">
    <subcellularLocation>
        <location evidence="2">Cell membrane</location>
        <topology evidence="2">Multi-pass membrane protein</topology>
    </subcellularLocation>
    <subcellularLocation>
        <location evidence="14">Membrane</location>
        <topology evidence="14">Multi-pass membrane protein</topology>
    </subcellularLocation>
</comment>
<dbReference type="InterPro" id="IPR019756">
    <property type="entry name" value="Pept_S26A_signal_pept_1_Ser-AS"/>
</dbReference>
<keyword evidence="9 13" id="KW-0378">Hydrolase</keyword>
<evidence type="ECO:0000256" key="3">
    <source>
        <dbReference type="ARBA" id="ARBA00009370"/>
    </source>
</evidence>
<comment type="catalytic activity">
    <reaction evidence="1 13">
        <text>Cleavage of hydrophobic, N-terminal signal or leader sequences from secreted and periplasmic proteins.</text>
        <dbReference type="EC" id="3.4.21.89"/>
    </reaction>
</comment>
<dbReference type="OrthoDB" id="9815782at2"/>
<feature type="active site" evidence="12">
    <location>
        <position position="134"/>
    </location>
</feature>
<evidence type="ECO:0000256" key="6">
    <source>
        <dbReference type="ARBA" id="ARBA00022475"/>
    </source>
</evidence>
<dbReference type="PROSITE" id="PS00760">
    <property type="entry name" value="SPASE_I_2"/>
    <property type="match status" value="1"/>
</dbReference>
<dbReference type="GO" id="GO:0009003">
    <property type="term" value="F:signal peptidase activity"/>
    <property type="evidence" value="ECO:0007669"/>
    <property type="project" value="UniProtKB-EC"/>
</dbReference>
<dbReference type="PRINTS" id="PR00727">
    <property type="entry name" value="LEADERPTASE"/>
</dbReference>
<dbReference type="InterPro" id="IPR019533">
    <property type="entry name" value="Peptidase_S26"/>
</dbReference>
<evidence type="ECO:0000256" key="11">
    <source>
        <dbReference type="ARBA" id="ARBA00023136"/>
    </source>
</evidence>
<dbReference type="PANTHER" id="PTHR43390">
    <property type="entry name" value="SIGNAL PEPTIDASE I"/>
    <property type="match status" value="1"/>
</dbReference>
<dbReference type="Gene3D" id="2.10.109.10">
    <property type="entry name" value="Umud Fragment, subunit A"/>
    <property type="match status" value="1"/>
</dbReference>
<evidence type="ECO:0000256" key="14">
    <source>
        <dbReference type="RuleBase" id="RU362042"/>
    </source>
</evidence>
<evidence type="ECO:0000259" key="15">
    <source>
        <dbReference type="Pfam" id="PF10502"/>
    </source>
</evidence>
<evidence type="ECO:0000256" key="9">
    <source>
        <dbReference type="ARBA" id="ARBA00022801"/>
    </source>
</evidence>
<dbReference type="InterPro" id="IPR000223">
    <property type="entry name" value="Pept_S26A_signal_pept_1"/>
</dbReference>
<keyword evidence="8 13" id="KW-0812">Transmembrane</keyword>
<evidence type="ECO:0000256" key="2">
    <source>
        <dbReference type="ARBA" id="ARBA00004651"/>
    </source>
</evidence>
<dbReference type="RefSeq" id="WP_158341737.1">
    <property type="nucleotide sequence ID" value="NZ_CP033012.1"/>
</dbReference>
<keyword evidence="6" id="KW-1003">Cell membrane</keyword>
<dbReference type="InterPro" id="IPR036286">
    <property type="entry name" value="LexA/Signal_pep-like_sf"/>
</dbReference>
<dbReference type="Pfam" id="PF10502">
    <property type="entry name" value="Peptidase_S26"/>
    <property type="match status" value="1"/>
</dbReference>
<evidence type="ECO:0000256" key="13">
    <source>
        <dbReference type="RuleBase" id="RU003993"/>
    </source>
</evidence>
<feature type="transmembrane region" description="Helical" evidence="13">
    <location>
        <begin position="6"/>
        <end position="27"/>
    </location>
</feature>
<keyword evidence="17" id="KW-1185">Reference proteome</keyword>
<evidence type="ECO:0000256" key="7">
    <source>
        <dbReference type="ARBA" id="ARBA00022670"/>
    </source>
</evidence>
<reference evidence="16 17" key="1">
    <citation type="submission" date="2018-10" db="EMBL/GenBank/DDBJ databases">
        <title>Comparative functional genomics of the obligate endosymbiont Buchnera aphidicola.</title>
        <authorList>
            <person name="Chong R.A."/>
        </authorList>
    </citation>
    <scope>NUCLEOTIDE SEQUENCE [LARGE SCALE GENOMIC DNA]</scope>
    <source>
        <strain evidence="16 17">Aoe</strain>
    </source>
</reference>
<dbReference type="GO" id="GO:0005886">
    <property type="term" value="C:plasma membrane"/>
    <property type="evidence" value="ECO:0007669"/>
    <property type="project" value="UniProtKB-SubCell"/>
</dbReference>
<feature type="transmembrane region" description="Helical" evidence="13">
    <location>
        <begin position="48"/>
        <end position="69"/>
    </location>
</feature>
<accession>A0A4D6XQP9</accession>
<comment type="similarity">
    <text evidence="3 14">Belongs to the peptidase S26 family.</text>
</comment>
<dbReference type="PANTHER" id="PTHR43390:SF1">
    <property type="entry name" value="CHLOROPLAST PROCESSING PEPTIDASE"/>
    <property type="match status" value="1"/>
</dbReference>
<dbReference type="InterPro" id="IPR019766">
    <property type="entry name" value="Sign_pep_all-beta_subdom"/>
</dbReference>
<dbReference type="NCBIfam" id="NF008114">
    <property type="entry name" value="PRK10861.1"/>
    <property type="match status" value="1"/>
</dbReference>
<evidence type="ECO:0000256" key="12">
    <source>
        <dbReference type="PIRSR" id="PIRSR600223-1"/>
    </source>
</evidence>
<evidence type="ECO:0000256" key="5">
    <source>
        <dbReference type="ARBA" id="ARBA00019232"/>
    </source>
</evidence>
<dbReference type="PROSITE" id="PS00501">
    <property type="entry name" value="SPASE_I_1"/>
    <property type="match status" value="1"/>
</dbReference>
<proteinExistence type="inferred from homology"/>
<dbReference type="Proteomes" id="UP000298677">
    <property type="component" value="Chromosome"/>
</dbReference>
<dbReference type="NCBIfam" id="TIGR02227">
    <property type="entry name" value="sigpep_I_bact"/>
    <property type="match status" value="2"/>
</dbReference>
<evidence type="ECO:0000313" key="16">
    <source>
        <dbReference type="EMBL" id="QCI19333.1"/>
    </source>
</evidence>
<sequence>MINIPNLLLFIVLFTGIALFIDKFILYKDSEKEVNKNKNMFAIFFKKNISFFSSFFYVFLLVFIVRSFLFEPFYIPSTSMNPTLLEGDFILVKKYCYGIRNPINNNIMISTNIPHRGDIVVFQYPQNHHINFVKRVIGIPGDYIKYSNKKKQLIIYSKDHNNIYSNIQVHYNSLKNSKYEKLKLYSNKNNVFLNDSNNYQKLLDHVFTMEENQETINNSSHKILINRLLEDDVKLYYKQNKVVAGEWIVPKSHYFVMGDYRDNSLDSRYWGFISEKELIGQANIIWMSIEKIKNIWPIHFRFNRIGLIH</sequence>
<name>A0A4D6XQP9_9GAMM</name>
<organism evidence="16 17">
    <name type="scientific">Buchnera aphidicola</name>
    <name type="common">Anoecia oenotherae</name>
    <dbReference type="NCBI Taxonomy" id="1241833"/>
    <lineage>
        <taxon>Bacteria</taxon>
        <taxon>Pseudomonadati</taxon>
        <taxon>Pseudomonadota</taxon>
        <taxon>Gammaproteobacteria</taxon>
        <taxon>Enterobacterales</taxon>
        <taxon>Erwiniaceae</taxon>
        <taxon>Buchnera</taxon>
    </lineage>
</organism>
<evidence type="ECO:0000256" key="8">
    <source>
        <dbReference type="ARBA" id="ARBA00022692"/>
    </source>
</evidence>
<evidence type="ECO:0000313" key="17">
    <source>
        <dbReference type="Proteomes" id="UP000298677"/>
    </source>
</evidence>
<dbReference type="GO" id="GO:0004252">
    <property type="term" value="F:serine-type endopeptidase activity"/>
    <property type="evidence" value="ECO:0007669"/>
    <property type="project" value="InterPro"/>
</dbReference>
<dbReference type="AlphaFoldDB" id="A0A4D6XQP9"/>
<dbReference type="CDD" id="cd06530">
    <property type="entry name" value="S26_SPase_I"/>
    <property type="match status" value="1"/>
</dbReference>
<feature type="active site" evidence="12">
    <location>
        <position position="79"/>
    </location>
</feature>
<evidence type="ECO:0000256" key="1">
    <source>
        <dbReference type="ARBA" id="ARBA00000677"/>
    </source>
</evidence>
<keyword evidence="10 13" id="KW-1133">Transmembrane helix</keyword>
<dbReference type="GO" id="GO:0006465">
    <property type="term" value="P:signal peptide processing"/>
    <property type="evidence" value="ECO:0007669"/>
    <property type="project" value="InterPro"/>
</dbReference>
<evidence type="ECO:0000256" key="4">
    <source>
        <dbReference type="ARBA" id="ARBA00013208"/>
    </source>
</evidence>
<evidence type="ECO:0000256" key="10">
    <source>
        <dbReference type="ARBA" id="ARBA00022989"/>
    </source>
</evidence>
<keyword evidence="11 13" id="KW-0472">Membrane</keyword>